<proteinExistence type="predicted"/>
<feature type="region of interest" description="Disordered" evidence="1">
    <location>
        <begin position="23"/>
        <end position="42"/>
    </location>
</feature>
<evidence type="ECO:0000313" key="2">
    <source>
        <dbReference type="EMBL" id="GBP62574.1"/>
    </source>
</evidence>
<evidence type="ECO:0000313" key="3">
    <source>
        <dbReference type="Proteomes" id="UP000299102"/>
    </source>
</evidence>
<evidence type="ECO:0000256" key="1">
    <source>
        <dbReference type="SAM" id="MobiDB-lite"/>
    </source>
</evidence>
<organism evidence="2 3">
    <name type="scientific">Eumeta variegata</name>
    <name type="common">Bagworm moth</name>
    <name type="synonym">Eumeta japonica</name>
    <dbReference type="NCBI Taxonomy" id="151549"/>
    <lineage>
        <taxon>Eukaryota</taxon>
        <taxon>Metazoa</taxon>
        <taxon>Ecdysozoa</taxon>
        <taxon>Arthropoda</taxon>
        <taxon>Hexapoda</taxon>
        <taxon>Insecta</taxon>
        <taxon>Pterygota</taxon>
        <taxon>Neoptera</taxon>
        <taxon>Endopterygota</taxon>
        <taxon>Lepidoptera</taxon>
        <taxon>Glossata</taxon>
        <taxon>Ditrysia</taxon>
        <taxon>Tineoidea</taxon>
        <taxon>Psychidae</taxon>
        <taxon>Oiketicinae</taxon>
        <taxon>Eumeta</taxon>
    </lineage>
</organism>
<sequence length="132" mass="15573">MMKLRNTEQRLEANRLRIAQSRLDITPEQQQQSSSPRSVRAYTKRKLERRLNRQPKRIVQYERLTFGYDSTTNYAVDVSVDFGTMNISCQYCDALRFHHETTRIMLFKLKSQTTRIATVTKTTKIIAVWPSN</sequence>
<dbReference type="EMBL" id="BGZK01000844">
    <property type="protein sequence ID" value="GBP62574.1"/>
    <property type="molecule type" value="Genomic_DNA"/>
</dbReference>
<comment type="caution">
    <text evidence="2">The sequence shown here is derived from an EMBL/GenBank/DDBJ whole genome shotgun (WGS) entry which is preliminary data.</text>
</comment>
<keyword evidence="3" id="KW-1185">Reference proteome</keyword>
<reference evidence="2 3" key="1">
    <citation type="journal article" date="2019" name="Commun. Biol.">
        <title>The bagworm genome reveals a unique fibroin gene that provides high tensile strength.</title>
        <authorList>
            <person name="Kono N."/>
            <person name="Nakamura H."/>
            <person name="Ohtoshi R."/>
            <person name="Tomita M."/>
            <person name="Numata K."/>
            <person name="Arakawa K."/>
        </authorList>
    </citation>
    <scope>NUCLEOTIDE SEQUENCE [LARGE SCALE GENOMIC DNA]</scope>
</reference>
<dbReference type="OrthoDB" id="8040188at2759"/>
<accession>A0A4C1XJ95</accession>
<name>A0A4C1XJ95_EUMVA</name>
<gene>
    <name evidence="2" type="ORF">EVAR_47010_1</name>
</gene>
<protein>
    <submittedName>
        <fullName evidence="2">Uncharacterized protein</fullName>
    </submittedName>
</protein>
<dbReference type="AlphaFoldDB" id="A0A4C1XJ95"/>
<dbReference type="Proteomes" id="UP000299102">
    <property type="component" value="Unassembled WGS sequence"/>
</dbReference>